<keyword evidence="3" id="KW-1185">Reference proteome</keyword>
<evidence type="ECO:0000256" key="1">
    <source>
        <dbReference type="SAM" id="SignalP"/>
    </source>
</evidence>
<keyword evidence="1" id="KW-0732">Signal</keyword>
<dbReference type="SUPFAM" id="SSF140996">
    <property type="entry name" value="Hermes dimerisation domain"/>
    <property type="match status" value="1"/>
</dbReference>
<dbReference type="PANTHER" id="PTHR47241:SF1">
    <property type="entry name" value="BED-TYPE DOMAIN-CONTAINING PROTEIN"/>
    <property type="match status" value="1"/>
</dbReference>
<sequence length="234" mass="25989">MLVCIGAWFGLLFNLWILHLLVENGHAGCRASTSHDTTLLSTPATTQMNIHNTTAVSSQSQIQAEELPTTMPTPSTLVSSEVSLCQKSQQNNVEDGFAIQYSREDSRSRDINIELGEMIALDNRPLSNVENTGFKNLMRKLKPNYNIRGGTYFTENAIPQLYEETKSEIRRGVCRGSAMTGDDDEGPKTSVSPRAGEGARFAQRLMHTHTIFFCIPKFTVCTRIAPRGLQSFKT</sequence>
<dbReference type="EMBL" id="BGZK01001899">
    <property type="protein sequence ID" value="GBP87986.1"/>
    <property type="molecule type" value="Genomic_DNA"/>
</dbReference>
<feature type="signal peptide" evidence="1">
    <location>
        <begin position="1"/>
        <end position="27"/>
    </location>
</feature>
<organism evidence="2 3">
    <name type="scientific">Eumeta variegata</name>
    <name type="common">Bagworm moth</name>
    <name type="synonym">Eumeta japonica</name>
    <dbReference type="NCBI Taxonomy" id="151549"/>
    <lineage>
        <taxon>Eukaryota</taxon>
        <taxon>Metazoa</taxon>
        <taxon>Ecdysozoa</taxon>
        <taxon>Arthropoda</taxon>
        <taxon>Hexapoda</taxon>
        <taxon>Insecta</taxon>
        <taxon>Pterygota</taxon>
        <taxon>Neoptera</taxon>
        <taxon>Endopterygota</taxon>
        <taxon>Lepidoptera</taxon>
        <taxon>Glossata</taxon>
        <taxon>Ditrysia</taxon>
        <taxon>Tineoidea</taxon>
        <taxon>Psychidae</taxon>
        <taxon>Oiketicinae</taxon>
        <taxon>Eumeta</taxon>
    </lineage>
</organism>
<reference evidence="2 3" key="1">
    <citation type="journal article" date="2019" name="Commun. Biol.">
        <title>The bagworm genome reveals a unique fibroin gene that provides high tensile strength.</title>
        <authorList>
            <person name="Kono N."/>
            <person name="Nakamura H."/>
            <person name="Ohtoshi R."/>
            <person name="Tomita M."/>
            <person name="Numata K."/>
            <person name="Arakawa K."/>
        </authorList>
    </citation>
    <scope>NUCLEOTIDE SEQUENCE [LARGE SCALE GENOMIC DNA]</scope>
</reference>
<dbReference type="GO" id="GO:0005634">
    <property type="term" value="C:nucleus"/>
    <property type="evidence" value="ECO:0007669"/>
    <property type="project" value="TreeGrafter"/>
</dbReference>
<evidence type="ECO:0000313" key="2">
    <source>
        <dbReference type="EMBL" id="GBP87986.1"/>
    </source>
</evidence>
<dbReference type="Proteomes" id="UP000299102">
    <property type="component" value="Unassembled WGS sequence"/>
</dbReference>
<proteinExistence type="predicted"/>
<dbReference type="InterPro" id="IPR052865">
    <property type="entry name" value="Zinc_finger_BED"/>
</dbReference>
<comment type="caution">
    <text evidence="2">The sequence shown here is derived from an EMBL/GenBank/DDBJ whole genome shotgun (WGS) entry which is preliminary data.</text>
</comment>
<dbReference type="OrthoDB" id="117690at2759"/>
<dbReference type="STRING" id="151549.A0A4C1ZHK4"/>
<protein>
    <submittedName>
        <fullName evidence="2">Zinc finger BED domain-containing protein 4</fullName>
    </submittedName>
</protein>
<dbReference type="PANTHER" id="PTHR47241">
    <property type="entry name" value="FINGER PROTEIN, PUTATIVE-RELATED"/>
    <property type="match status" value="1"/>
</dbReference>
<accession>A0A4C1ZHK4</accession>
<gene>
    <name evidence="2" type="primary">ZBED4</name>
    <name evidence="2" type="ORF">EVAR_66197_1</name>
</gene>
<feature type="chain" id="PRO_5020042018" evidence="1">
    <location>
        <begin position="28"/>
        <end position="234"/>
    </location>
</feature>
<evidence type="ECO:0000313" key="3">
    <source>
        <dbReference type="Proteomes" id="UP000299102"/>
    </source>
</evidence>
<name>A0A4C1ZHK4_EUMVA</name>
<dbReference type="AlphaFoldDB" id="A0A4C1ZHK4"/>